<evidence type="ECO:0000256" key="1">
    <source>
        <dbReference type="SAM" id="MobiDB-lite"/>
    </source>
</evidence>
<keyword evidence="2" id="KW-0436">Ligase</keyword>
<organism evidence="2 3">
    <name type="scientific">Frankliniella fusca</name>
    <dbReference type="NCBI Taxonomy" id="407009"/>
    <lineage>
        <taxon>Eukaryota</taxon>
        <taxon>Metazoa</taxon>
        <taxon>Ecdysozoa</taxon>
        <taxon>Arthropoda</taxon>
        <taxon>Hexapoda</taxon>
        <taxon>Insecta</taxon>
        <taxon>Pterygota</taxon>
        <taxon>Neoptera</taxon>
        <taxon>Paraneoptera</taxon>
        <taxon>Thysanoptera</taxon>
        <taxon>Terebrantia</taxon>
        <taxon>Thripoidea</taxon>
        <taxon>Thripidae</taxon>
        <taxon>Frankliniella</taxon>
    </lineage>
</organism>
<proteinExistence type="predicted"/>
<feature type="compositionally biased region" description="Polar residues" evidence="1">
    <location>
        <begin position="156"/>
        <end position="166"/>
    </location>
</feature>
<comment type="caution">
    <text evidence="2">The sequence shown here is derived from an EMBL/GenBank/DDBJ whole genome shotgun (WGS) entry which is preliminary data.</text>
</comment>
<evidence type="ECO:0000313" key="2">
    <source>
        <dbReference type="EMBL" id="KAK3909792.1"/>
    </source>
</evidence>
<gene>
    <name evidence="2" type="ORF">KUF71_019801</name>
</gene>
<dbReference type="PANTHER" id="PTHR46409">
    <property type="entry name" value="HTH PSQ-TYPE DOMAIN-CONTAINING PROTEIN"/>
    <property type="match status" value="1"/>
</dbReference>
<dbReference type="PANTHER" id="PTHR46409:SF1">
    <property type="entry name" value="HTH PSQ-TYPE DOMAIN-CONTAINING PROTEIN"/>
    <property type="match status" value="1"/>
</dbReference>
<dbReference type="Proteomes" id="UP001219518">
    <property type="component" value="Unassembled WGS sequence"/>
</dbReference>
<feature type="compositionally biased region" description="Basic and acidic residues" evidence="1">
    <location>
        <begin position="130"/>
        <end position="154"/>
    </location>
</feature>
<feature type="region of interest" description="Disordered" evidence="1">
    <location>
        <begin position="130"/>
        <end position="196"/>
    </location>
</feature>
<keyword evidence="3" id="KW-1185">Reference proteome</keyword>
<dbReference type="EMBL" id="JAHWGI010000122">
    <property type="protein sequence ID" value="KAK3909792.1"/>
    <property type="molecule type" value="Genomic_DNA"/>
</dbReference>
<feature type="compositionally biased region" description="Basic and acidic residues" evidence="1">
    <location>
        <begin position="185"/>
        <end position="196"/>
    </location>
</feature>
<protein>
    <submittedName>
        <fullName evidence="2">Glycine--tRNA ligase beta subunit</fullName>
    </submittedName>
</protein>
<accession>A0AAE1GV44</accession>
<reference evidence="2" key="2">
    <citation type="journal article" date="2023" name="BMC Genomics">
        <title>Pest status, molecular evolution, and epigenetic factors derived from the genome assembly of Frankliniella fusca, a thysanopteran phytovirus vector.</title>
        <authorList>
            <person name="Catto M.A."/>
            <person name="Labadie P.E."/>
            <person name="Jacobson A.L."/>
            <person name="Kennedy G.G."/>
            <person name="Srinivasan R."/>
            <person name="Hunt B.G."/>
        </authorList>
    </citation>
    <scope>NUCLEOTIDE SEQUENCE</scope>
    <source>
        <strain evidence="2">PL_HMW_Pooled</strain>
    </source>
</reference>
<name>A0AAE1GV44_9NEOP</name>
<evidence type="ECO:0000313" key="3">
    <source>
        <dbReference type="Proteomes" id="UP001219518"/>
    </source>
</evidence>
<sequence length="604" mass="67553">MGVRLRQEPPFADIATEVSSKILALWEAASIPTVSQQCVRDRITNLHKKYTTLRAYLRSSTTTQTKKDEKTASFKEEFSQLFDIASCKCKDLSFCICPKDKRVPPLEHAFFLDKKGPRRMAMARVDHAETKKLRQRAERTAKRMRLEQKVERGCEPSTSFSPQITDTRMGDGSDGDEDDPPEVNVKAKPDDSDDDVHLPLRLARSQAQTLQARLDLSETTVVAQRYGLSLRATAHVSSTVLLSAKKAGLISEEVSDSLVIDKSKIKRGNAKIGAKLKQKSRTDVPLRGLYFDGRKDDTLTASGFVKEEHISLVAKPGSKYIGHVATTSGHAANERNAIYNNVTSEVTGGFDEVVVLGCDGTNTNTGWKAGIMRKLEEKVGRPLQWIVCLLHFNELPFRHLLIHIDGPTSGPNKFSGPIGQLLPNCETLDVVKFKAVECNLPEMDLTDFSSDQKYLFQIADAIRSGTCSPELASRKPGPINMARWLTTANRIVRLYISTKKPTKKLQVLVQYLLSVYVPLWFTIRKNKSITEGTRHLFQAIKLSRFLPVKYREVVDNTIQTNAFFALPENVLLAMVTDSRLTVRQDALAKILQAKTEQSDTAFKQ</sequence>
<dbReference type="GO" id="GO:0016874">
    <property type="term" value="F:ligase activity"/>
    <property type="evidence" value="ECO:0007669"/>
    <property type="project" value="UniProtKB-KW"/>
</dbReference>
<reference evidence="2" key="1">
    <citation type="submission" date="2021-07" db="EMBL/GenBank/DDBJ databases">
        <authorList>
            <person name="Catto M.A."/>
            <person name="Jacobson A."/>
            <person name="Kennedy G."/>
            <person name="Labadie P."/>
            <person name="Hunt B.G."/>
            <person name="Srinivasan R."/>
        </authorList>
    </citation>
    <scope>NUCLEOTIDE SEQUENCE</scope>
    <source>
        <strain evidence="2">PL_HMW_Pooled</strain>
        <tissue evidence="2">Head</tissue>
    </source>
</reference>
<dbReference type="AlphaFoldDB" id="A0AAE1GV44"/>